<dbReference type="EMBL" id="BAAATE010000008">
    <property type="protein sequence ID" value="GAA2663500.1"/>
    <property type="molecule type" value="Genomic_DNA"/>
</dbReference>
<evidence type="ECO:0000313" key="2">
    <source>
        <dbReference type="EMBL" id="GAA2663500.1"/>
    </source>
</evidence>
<accession>A0ABN3RXY4</accession>
<comment type="caution">
    <text evidence="2">The sequence shown here is derived from an EMBL/GenBank/DDBJ whole genome shotgun (WGS) entry which is preliminary data.</text>
</comment>
<feature type="region of interest" description="Disordered" evidence="1">
    <location>
        <begin position="19"/>
        <end position="63"/>
    </location>
</feature>
<evidence type="ECO:0000256" key="1">
    <source>
        <dbReference type="SAM" id="MobiDB-lite"/>
    </source>
</evidence>
<sequence length="63" mass="6674">MFACNAGIASLIRKTAMAAMTPSRTTPAPVEAKRKGPSPELRREAARRVAGPPPRVRTGVVMS</sequence>
<gene>
    <name evidence="2" type="ORF">GCM10010412_038170</name>
</gene>
<dbReference type="Proteomes" id="UP001501666">
    <property type="component" value="Unassembled WGS sequence"/>
</dbReference>
<organism evidence="2 3">
    <name type="scientific">Nonomuraea recticatena</name>
    <dbReference type="NCBI Taxonomy" id="46178"/>
    <lineage>
        <taxon>Bacteria</taxon>
        <taxon>Bacillati</taxon>
        <taxon>Actinomycetota</taxon>
        <taxon>Actinomycetes</taxon>
        <taxon>Streptosporangiales</taxon>
        <taxon>Streptosporangiaceae</taxon>
        <taxon>Nonomuraea</taxon>
    </lineage>
</organism>
<name>A0ABN3RXY4_9ACTN</name>
<proteinExistence type="predicted"/>
<evidence type="ECO:0000313" key="3">
    <source>
        <dbReference type="Proteomes" id="UP001501666"/>
    </source>
</evidence>
<keyword evidence="3" id="KW-1185">Reference proteome</keyword>
<protein>
    <submittedName>
        <fullName evidence="2">Uncharacterized protein</fullName>
    </submittedName>
</protein>
<reference evidence="2 3" key="1">
    <citation type="journal article" date="2019" name="Int. J. Syst. Evol. Microbiol.">
        <title>The Global Catalogue of Microorganisms (GCM) 10K type strain sequencing project: providing services to taxonomists for standard genome sequencing and annotation.</title>
        <authorList>
            <consortium name="The Broad Institute Genomics Platform"/>
            <consortium name="The Broad Institute Genome Sequencing Center for Infectious Disease"/>
            <person name="Wu L."/>
            <person name="Ma J."/>
        </authorList>
    </citation>
    <scope>NUCLEOTIDE SEQUENCE [LARGE SCALE GENOMIC DNA]</scope>
    <source>
        <strain evidence="2 3">JCM 6835</strain>
    </source>
</reference>